<dbReference type="AlphaFoldDB" id="A0A8J5C800"/>
<dbReference type="GO" id="GO:0004497">
    <property type="term" value="F:monooxygenase activity"/>
    <property type="evidence" value="ECO:0007669"/>
    <property type="project" value="UniProtKB-KW"/>
</dbReference>
<dbReference type="Pfam" id="PF00067">
    <property type="entry name" value="p450"/>
    <property type="match status" value="1"/>
</dbReference>
<sequence>MFKLRSVAMEAFTLKLLILFFAPLFLFLFLRRSHGRRRGHGKPLPPGPFNLPVIGSLHHLLGPLLHQTLASMSQRYGPAMLLKFGHVPTLVISSVGAAAEIMKTHDVSFATRPVIHSATLIAYGGDGIVFAPYGICWRELRKMSMVELLSAKRVHSFGHIREDEVLKFMRSIMLAPQSVNLSIGFKVLANDIAARAIIGSKCEYQQEFLRLITKGLEAAGGFNLADLYPSSLLLGLLNRLFSAKMQRLHLEADAILDGIIKEHRQRSKTSAEQSAEVDMVDTLLKVQAEGSLPFPLMDLSIKAMIFDLFAAASETTSTTMEWAMSELMKNPMAMKRAQEEVRRVVGGKGTVTEDDVGEMSYLKLAVRESMRLHPPLPLLLPRECQEAMEVMGYWIPAKTRVLVNAWALGRDPRYWDDATEFKPERFAAGGRSCGVDSKGSNLELIPFGAGRRMCPGSTFGMATVELVLACLLYYFDWEMPVPGDGRPAKRPTELDMEEEFMLACHKKTQLCLRAIQRIRSDLDRTKH</sequence>
<dbReference type="FunFam" id="1.10.630.10:FF:000043">
    <property type="entry name" value="Cytochrome P450 99A2"/>
    <property type="match status" value="1"/>
</dbReference>
<evidence type="ECO:0000256" key="7">
    <source>
        <dbReference type="ARBA" id="ARBA00023033"/>
    </source>
</evidence>
<dbReference type="GO" id="GO:0005506">
    <property type="term" value="F:iron ion binding"/>
    <property type="evidence" value="ECO:0007669"/>
    <property type="project" value="InterPro"/>
</dbReference>
<dbReference type="OrthoDB" id="765152at2759"/>
<evidence type="ECO:0000256" key="2">
    <source>
        <dbReference type="ARBA" id="ARBA00010617"/>
    </source>
</evidence>
<organism evidence="10 11">
    <name type="scientific">Zingiber officinale</name>
    <name type="common">Ginger</name>
    <name type="synonym">Amomum zingiber</name>
    <dbReference type="NCBI Taxonomy" id="94328"/>
    <lineage>
        <taxon>Eukaryota</taxon>
        <taxon>Viridiplantae</taxon>
        <taxon>Streptophyta</taxon>
        <taxon>Embryophyta</taxon>
        <taxon>Tracheophyta</taxon>
        <taxon>Spermatophyta</taxon>
        <taxon>Magnoliopsida</taxon>
        <taxon>Liliopsida</taxon>
        <taxon>Zingiberales</taxon>
        <taxon>Zingiberaceae</taxon>
        <taxon>Zingiber</taxon>
    </lineage>
</organism>
<protein>
    <recommendedName>
        <fullName evidence="12">Cytochrome P450</fullName>
    </recommendedName>
</protein>
<accession>A0A8J5C800</accession>
<keyword evidence="9" id="KW-0472">Membrane</keyword>
<dbReference type="PANTHER" id="PTHR47955">
    <property type="entry name" value="CYTOCHROME P450 FAMILY 71 PROTEIN"/>
    <property type="match status" value="1"/>
</dbReference>
<keyword evidence="6 8" id="KW-0408">Iron</keyword>
<dbReference type="CDD" id="cd11072">
    <property type="entry name" value="CYP71-like"/>
    <property type="match status" value="1"/>
</dbReference>
<comment type="cofactor">
    <cofactor evidence="1">
        <name>heme</name>
        <dbReference type="ChEBI" id="CHEBI:30413"/>
    </cofactor>
</comment>
<proteinExistence type="inferred from homology"/>
<keyword evidence="7 8" id="KW-0503">Monooxygenase</keyword>
<keyword evidence="3 8" id="KW-0349">Heme</keyword>
<dbReference type="GO" id="GO:0016705">
    <property type="term" value="F:oxidoreductase activity, acting on paired donors, with incorporation or reduction of molecular oxygen"/>
    <property type="evidence" value="ECO:0007669"/>
    <property type="project" value="InterPro"/>
</dbReference>
<keyword evidence="9" id="KW-1133">Transmembrane helix</keyword>
<evidence type="ECO:0000313" key="11">
    <source>
        <dbReference type="Proteomes" id="UP000734854"/>
    </source>
</evidence>
<keyword evidence="9" id="KW-0812">Transmembrane</keyword>
<evidence type="ECO:0000256" key="1">
    <source>
        <dbReference type="ARBA" id="ARBA00001971"/>
    </source>
</evidence>
<dbReference type="InterPro" id="IPR001128">
    <property type="entry name" value="Cyt_P450"/>
</dbReference>
<evidence type="ECO:0000256" key="8">
    <source>
        <dbReference type="RuleBase" id="RU000461"/>
    </source>
</evidence>
<evidence type="ECO:0000256" key="9">
    <source>
        <dbReference type="SAM" id="Phobius"/>
    </source>
</evidence>
<name>A0A8J5C800_ZINOF</name>
<keyword evidence="4 8" id="KW-0479">Metal-binding</keyword>
<dbReference type="EMBL" id="JACMSC010000019">
    <property type="protein sequence ID" value="KAG6473100.1"/>
    <property type="molecule type" value="Genomic_DNA"/>
</dbReference>
<evidence type="ECO:0008006" key="12">
    <source>
        <dbReference type="Google" id="ProtNLM"/>
    </source>
</evidence>
<comment type="similarity">
    <text evidence="2 8">Belongs to the cytochrome P450 family.</text>
</comment>
<comment type="caution">
    <text evidence="10">The sequence shown here is derived from an EMBL/GenBank/DDBJ whole genome shotgun (WGS) entry which is preliminary data.</text>
</comment>
<dbReference type="PANTHER" id="PTHR47955:SF19">
    <property type="entry name" value="CYTOCHROME P450 71A9-LIKE ISOFORM X1"/>
    <property type="match status" value="1"/>
</dbReference>
<evidence type="ECO:0000256" key="5">
    <source>
        <dbReference type="ARBA" id="ARBA00023002"/>
    </source>
</evidence>
<gene>
    <name evidence="10" type="ORF">ZIOFF_067007</name>
</gene>
<evidence type="ECO:0000313" key="10">
    <source>
        <dbReference type="EMBL" id="KAG6473100.1"/>
    </source>
</evidence>
<evidence type="ECO:0000256" key="3">
    <source>
        <dbReference type="ARBA" id="ARBA00022617"/>
    </source>
</evidence>
<dbReference type="InterPro" id="IPR017972">
    <property type="entry name" value="Cyt_P450_CS"/>
</dbReference>
<dbReference type="PROSITE" id="PS00086">
    <property type="entry name" value="CYTOCHROME_P450"/>
    <property type="match status" value="1"/>
</dbReference>
<keyword evidence="11" id="KW-1185">Reference proteome</keyword>
<evidence type="ECO:0000256" key="6">
    <source>
        <dbReference type="ARBA" id="ARBA00023004"/>
    </source>
</evidence>
<keyword evidence="5 8" id="KW-0560">Oxidoreductase</keyword>
<reference evidence="10 11" key="1">
    <citation type="submission" date="2020-08" db="EMBL/GenBank/DDBJ databases">
        <title>Plant Genome Project.</title>
        <authorList>
            <person name="Zhang R.-G."/>
        </authorList>
    </citation>
    <scope>NUCLEOTIDE SEQUENCE [LARGE SCALE GENOMIC DNA]</scope>
    <source>
        <tissue evidence="10">Rhizome</tissue>
    </source>
</reference>
<evidence type="ECO:0000256" key="4">
    <source>
        <dbReference type="ARBA" id="ARBA00022723"/>
    </source>
</evidence>
<dbReference type="Proteomes" id="UP000734854">
    <property type="component" value="Unassembled WGS sequence"/>
</dbReference>
<dbReference type="GO" id="GO:0020037">
    <property type="term" value="F:heme binding"/>
    <property type="evidence" value="ECO:0007669"/>
    <property type="project" value="InterPro"/>
</dbReference>
<feature type="transmembrane region" description="Helical" evidence="9">
    <location>
        <begin position="12"/>
        <end position="30"/>
    </location>
</feature>